<keyword evidence="3" id="KW-1185">Reference proteome</keyword>
<evidence type="ECO:0000256" key="1">
    <source>
        <dbReference type="SAM" id="SignalP"/>
    </source>
</evidence>
<keyword evidence="1" id="KW-0732">Signal</keyword>
<gene>
    <name evidence="2" type="ORF">KQX54_005075</name>
</gene>
<organism evidence="2 3">
    <name type="scientific">Cotesia glomerata</name>
    <name type="common">Lepidopteran parasitic wasp</name>
    <name type="synonym">Apanteles glomeratus</name>
    <dbReference type="NCBI Taxonomy" id="32391"/>
    <lineage>
        <taxon>Eukaryota</taxon>
        <taxon>Metazoa</taxon>
        <taxon>Ecdysozoa</taxon>
        <taxon>Arthropoda</taxon>
        <taxon>Hexapoda</taxon>
        <taxon>Insecta</taxon>
        <taxon>Pterygota</taxon>
        <taxon>Neoptera</taxon>
        <taxon>Endopterygota</taxon>
        <taxon>Hymenoptera</taxon>
        <taxon>Apocrita</taxon>
        <taxon>Ichneumonoidea</taxon>
        <taxon>Braconidae</taxon>
        <taxon>Microgastrinae</taxon>
        <taxon>Cotesia</taxon>
    </lineage>
</organism>
<evidence type="ECO:0000313" key="2">
    <source>
        <dbReference type="EMBL" id="KAH0557388.1"/>
    </source>
</evidence>
<evidence type="ECO:0000313" key="3">
    <source>
        <dbReference type="Proteomes" id="UP000826195"/>
    </source>
</evidence>
<sequence>MRFAVTFLIVIMVVSAVVSQEDETGENRIKNEISHTSEFAGDKIRRLRDEVIKTENEIVRLLSTRRKKSKMRFAVTFLLVIMTVSAAVSHENETNENISNNIRVFGSSAFSDDFEEEAERHKTAEKIACTENTLNLNESRLVATTD</sequence>
<accession>A0AAV7ITH7</accession>
<feature type="signal peptide" evidence="1">
    <location>
        <begin position="1"/>
        <end position="19"/>
    </location>
</feature>
<comment type="caution">
    <text evidence="2">The sequence shown here is derived from an EMBL/GenBank/DDBJ whole genome shotgun (WGS) entry which is preliminary data.</text>
</comment>
<feature type="chain" id="PRO_5043529589" evidence="1">
    <location>
        <begin position="20"/>
        <end position="146"/>
    </location>
</feature>
<dbReference type="EMBL" id="JAHXZJ010000747">
    <property type="protein sequence ID" value="KAH0557388.1"/>
    <property type="molecule type" value="Genomic_DNA"/>
</dbReference>
<dbReference type="AlphaFoldDB" id="A0AAV7ITH7"/>
<reference evidence="2 3" key="1">
    <citation type="journal article" date="2021" name="J. Hered.">
        <title>A chromosome-level genome assembly of the parasitoid wasp, Cotesia glomerata (Hymenoptera: Braconidae).</title>
        <authorList>
            <person name="Pinto B.J."/>
            <person name="Weis J.J."/>
            <person name="Gamble T."/>
            <person name="Ode P.J."/>
            <person name="Paul R."/>
            <person name="Zaspel J.M."/>
        </authorList>
    </citation>
    <scope>NUCLEOTIDE SEQUENCE [LARGE SCALE GENOMIC DNA]</scope>
    <source>
        <strain evidence="2">CgM1</strain>
    </source>
</reference>
<dbReference type="Proteomes" id="UP000826195">
    <property type="component" value="Unassembled WGS sequence"/>
</dbReference>
<proteinExistence type="predicted"/>
<protein>
    <submittedName>
        <fullName evidence="2">Uncharacterized protein</fullName>
    </submittedName>
</protein>
<name>A0AAV7ITH7_COTGL</name>